<dbReference type="PANTHER" id="PTHR30069">
    <property type="entry name" value="TONB-DEPENDENT OUTER MEMBRANE RECEPTOR"/>
    <property type="match status" value="1"/>
</dbReference>
<keyword evidence="3 10" id="KW-1134">Transmembrane beta strand</keyword>
<keyword evidence="4 10" id="KW-0812">Transmembrane</keyword>
<dbReference type="Gene3D" id="2.170.130.10">
    <property type="entry name" value="TonB-dependent receptor, plug domain"/>
    <property type="match status" value="1"/>
</dbReference>
<dbReference type="InterPro" id="IPR012910">
    <property type="entry name" value="Plug_dom"/>
</dbReference>
<dbReference type="InterPro" id="IPR000531">
    <property type="entry name" value="Beta-barrel_TonB"/>
</dbReference>
<feature type="domain" description="TonB-dependent receptor-like beta-barrel" evidence="13">
    <location>
        <begin position="459"/>
        <end position="1045"/>
    </location>
</feature>
<evidence type="ECO:0000256" key="12">
    <source>
        <dbReference type="SAM" id="SignalP"/>
    </source>
</evidence>
<dbReference type="InterPro" id="IPR037066">
    <property type="entry name" value="Plug_dom_sf"/>
</dbReference>
<keyword evidence="8" id="KW-0675">Receptor</keyword>
<dbReference type="SUPFAM" id="SSF49464">
    <property type="entry name" value="Carboxypeptidase regulatory domain-like"/>
    <property type="match status" value="1"/>
</dbReference>
<keyword evidence="9 10" id="KW-0998">Cell outer membrane</keyword>
<evidence type="ECO:0000256" key="9">
    <source>
        <dbReference type="ARBA" id="ARBA00023237"/>
    </source>
</evidence>
<evidence type="ECO:0000256" key="2">
    <source>
        <dbReference type="ARBA" id="ARBA00022448"/>
    </source>
</evidence>
<sequence length="1083" mass="118811">MKNKLHGILTLLLAFVVQFTFAQEMTVTGTVVDEDGLPLPGVNVIVKGTNTGDQTDFDGQYSVSTSRGETLVFSYVGFGTEELLVETSEVIDVVLRVDAGSLDEVVVVGYGTSTRESFTGTAKVVDGELLNRKNVSNVSQALAGESAGVRVINNSGQPGSSAKVRIRGIGSVNGNTDPLYVVDGVPFTSSSPSALEGESDTFNLNSINPEDIESTTILKDAAATAIYGSRGANGVIVINTKTGRAGQSNIEVSTKTGVNFALLPRYNTLNSPEQYIALGWEGIYNEGVASGAEDPTAYANENLFGDSGLDPRYNMWNVADGGELINPDTRMVRDGVSRRYNPEDWEDYGFQSSIRNEANLKISGGSEKTTYYSSFGYLKDVGYIIDSDFERYTGRLNLTHQVKDWLSGSMNMGYSLSETNNNGQSEDSGSIFWFVDNIPPIYPLFTRDAEGNRIPEPIYGGSQYDYGEGRGFGGLTNSIADAKYSGSNTMRHDLNTSANLTADITDWLSFETTFGAQYYNSSYNSLQNPFYGPSASQGGSIYKTKTELFTYNFLQLLRFQKDFGGHSFNALAAHESNSWERQFLFGNKNQLINPNGTEWNNAVVVSSPPGSYTEDYTLESYFGQLQYNFDDTYFLSGSVRRDGSSRFVQEKWDTFGSVSGAWVLSNESFLQDQSVFDFLKLKASYGTQGEQAGVGFYPGYNRFDIGSLNGMPSFSFNTLGNPDLTWETSTMMQAGLEFRFGTWLDATFDYYRKNTDNLLFERRVAPSTGVAIIDVNDGELLNAGFEFDLTAHIISTQDAYFDVTLNGEIIKNELLTMPIAPETGEPKVLDQQGIYGRAEGKSIYDFYTRDFVGVDPEDGQSQWRVFYNDANGDGAFQPGEQVTNLTDYLATTPDVSRGDLAEGTTKNYAEATQYFTGESAIPDVRGAFNLAAGYKGFSLSAQFLYQIGGYSYDGAYATLMNNDVVGGNNWHTDILDRWQQPGDITNVPRLSNDYDPNTNAQSTRFITKADFLALNNVRLGYSVPQSFTESIGVNSLSLFVSGDNLFLMSERDGFNPSTHIAGSSDTYRYSPLSTVTGGVRINF</sequence>
<evidence type="ECO:0000256" key="3">
    <source>
        <dbReference type="ARBA" id="ARBA00022452"/>
    </source>
</evidence>
<dbReference type="Pfam" id="PF07715">
    <property type="entry name" value="Plug"/>
    <property type="match status" value="1"/>
</dbReference>
<evidence type="ECO:0000256" key="11">
    <source>
        <dbReference type="RuleBase" id="RU003357"/>
    </source>
</evidence>
<dbReference type="Proteomes" id="UP000199116">
    <property type="component" value="Unassembled WGS sequence"/>
</dbReference>
<evidence type="ECO:0000256" key="1">
    <source>
        <dbReference type="ARBA" id="ARBA00004571"/>
    </source>
</evidence>
<keyword evidence="7 10" id="KW-0472">Membrane</keyword>
<evidence type="ECO:0000256" key="10">
    <source>
        <dbReference type="PROSITE-ProRule" id="PRU01360"/>
    </source>
</evidence>
<evidence type="ECO:0000256" key="4">
    <source>
        <dbReference type="ARBA" id="ARBA00022692"/>
    </source>
</evidence>
<dbReference type="InterPro" id="IPR008969">
    <property type="entry name" value="CarboxyPept-like_regulatory"/>
</dbReference>
<dbReference type="PROSITE" id="PS52016">
    <property type="entry name" value="TONB_DEPENDENT_REC_3"/>
    <property type="match status" value="1"/>
</dbReference>
<gene>
    <name evidence="15" type="ORF">SAMN04488033_1053</name>
</gene>
<dbReference type="InterPro" id="IPR023996">
    <property type="entry name" value="TonB-dep_OMP_SusC/RagA"/>
</dbReference>
<evidence type="ECO:0000259" key="14">
    <source>
        <dbReference type="Pfam" id="PF07715"/>
    </source>
</evidence>
<evidence type="ECO:0000256" key="8">
    <source>
        <dbReference type="ARBA" id="ARBA00023170"/>
    </source>
</evidence>
<protein>
    <submittedName>
        <fullName evidence="15">TonB-linked outer membrane protein, SusC/RagA family</fullName>
    </submittedName>
</protein>
<dbReference type="GO" id="GO:0015344">
    <property type="term" value="F:siderophore uptake transmembrane transporter activity"/>
    <property type="evidence" value="ECO:0007669"/>
    <property type="project" value="TreeGrafter"/>
</dbReference>
<evidence type="ECO:0000256" key="7">
    <source>
        <dbReference type="ARBA" id="ARBA00023136"/>
    </source>
</evidence>
<dbReference type="InterPro" id="IPR039426">
    <property type="entry name" value="TonB-dep_rcpt-like"/>
</dbReference>
<organism evidence="15 16">
    <name type="scientific">Salegentibacter agarivorans</name>
    <dbReference type="NCBI Taxonomy" id="345907"/>
    <lineage>
        <taxon>Bacteria</taxon>
        <taxon>Pseudomonadati</taxon>
        <taxon>Bacteroidota</taxon>
        <taxon>Flavobacteriia</taxon>
        <taxon>Flavobacteriales</taxon>
        <taxon>Flavobacteriaceae</taxon>
        <taxon>Salegentibacter</taxon>
    </lineage>
</organism>
<dbReference type="GO" id="GO:0044718">
    <property type="term" value="P:siderophore transmembrane transport"/>
    <property type="evidence" value="ECO:0007669"/>
    <property type="project" value="TreeGrafter"/>
</dbReference>
<reference evidence="16" key="1">
    <citation type="submission" date="2016-10" db="EMBL/GenBank/DDBJ databases">
        <authorList>
            <person name="Varghese N."/>
            <person name="Submissions S."/>
        </authorList>
    </citation>
    <scope>NUCLEOTIDE SEQUENCE [LARGE SCALE GENOMIC DNA]</scope>
    <source>
        <strain evidence="16">DSM 23515</strain>
    </source>
</reference>
<dbReference type="Gene3D" id="2.40.170.20">
    <property type="entry name" value="TonB-dependent receptor, beta-barrel domain"/>
    <property type="match status" value="1"/>
</dbReference>
<keyword evidence="2 10" id="KW-0813">Transport</keyword>
<evidence type="ECO:0000259" key="13">
    <source>
        <dbReference type="Pfam" id="PF00593"/>
    </source>
</evidence>
<comment type="similarity">
    <text evidence="10 11">Belongs to the TonB-dependent receptor family.</text>
</comment>
<accession>A0A1I2KS92</accession>
<dbReference type="NCBIfam" id="TIGR04056">
    <property type="entry name" value="OMP_RagA_SusC"/>
    <property type="match status" value="1"/>
</dbReference>
<comment type="subcellular location">
    <subcellularLocation>
        <location evidence="1 10">Cell outer membrane</location>
        <topology evidence="1 10">Multi-pass membrane protein</topology>
    </subcellularLocation>
</comment>
<evidence type="ECO:0000313" key="15">
    <source>
        <dbReference type="EMBL" id="SFF69413.1"/>
    </source>
</evidence>
<dbReference type="AlphaFoldDB" id="A0A1I2KS92"/>
<name>A0A1I2KS92_9FLAO</name>
<keyword evidence="5 12" id="KW-0732">Signal</keyword>
<dbReference type="SUPFAM" id="SSF56935">
    <property type="entry name" value="Porins"/>
    <property type="match status" value="1"/>
</dbReference>
<evidence type="ECO:0000256" key="5">
    <source>
        <dbReference type="ARBA" id="ARBA00022729"/>
    </source>
</evidence>
<dbReference type="PANTHER" id="PTHR30069:SF29">
    <property type="entry name" value="HEMOGLOBIN AND HEMOGLOBIN-HAPTOGLOBIN-BINDING PROTEIN 1-RELATED"/>
    <property type="match status" value="1"/>
</dbReference>
<dbReference type="Pfam" id="PF13715">
    <property type="entry name" value="CarbopepD_reg_2"/>
    <property type="match status" value="1"/>
</dbReference>
<dbReference type="EMBL" id="FOOH01000005">
    <property type="protein sequence ID" value="SFF69413.1"/>
    <property type="molecule type" value="Genomic_DNA"/>
</dbReference>
<dbReference type="Gene3D" id="2.60.40.1120">
    <property type="entry name" value="Carboxypeptidase-like, regulatory domain"/>
    <property type="match status" value="1"/>
</dbReference>
<keyword evidence="6 11" id="KW-0798">TonB box</keyword>
<evidence type="ECO:0000313" key="16">
    <source>
        <dbReference type="Proteomes" id="UP000199116"/>
    </source>
</evidence>
<feature type="signal peptide" evidence="12">
    <location>
        <begin position="1"/>
        <end position="22"/>
    </location>
</feature>
<feature type="domain" description="TonB-dependent receptor plug" evidence="14">
    <location>
        <begin position="117"/>
        <end position="235"/>
    </location>
</feature>
<dbReference type="GO" id="GO:0009279">
    <property type="term" value="C:cell outer membrane"/>
    <property type="evidence" value="ECO:0007669"/>
    <property type="project" value="UniProtKB-SubCell"/>
</dbReference>
<dbReference type="InterPro" id="IPR023997">
    <property type="entry name" value="TonB-dep_OMP_SusC/RagA_CS"/>
</dbReference>
<dbReference type="Pfam" id="PF00593">
    <property type="entry name" value="TonB_dep_Rec_b-barrel"/>
    <property type="match status" value="1"/>
</dbReference>
<feature type="chain" id="PRO_5011464230" evidence="12">
    <location>
        <begin position="23"/>
        <end position="1083"/>
    </location>
</feature>
<dbReference type="InterPro" id="IPR036942">
    <property type="entry name" value="Beta-barrel_TonB_sf"/>
</dbReference>
<dbReference type="RefSeq" id="WP_093303323.1">
    <property type="nucleotide sequence ID" value="NZ_FOOH01000005.1"/>
</dbReference>
<keyword evidence="16" id="KW-1185">Reference proteome</keyword>
<evidence type="ECO:0000256" key="6">
    <source>
        <dbReference type="ARBA" id="ARBA00023077"/>
    </source>
</evidence>
<proteinExistence type="inferred from homology"/>
<dbReference type="NCBIfam" id="TIGR04057">
    <property type="entry name" value="SusC_RagA_signa"/>
    <property type="match status" value="1"/>
</dbReference>